<comment type="caution">
    <text evidence="2">The sequence shown here is derived from an EMBL/GenBank/DDBJ whole genome shotgun (WGS) entry which is preliminary data.</text>
</comment>
<evidence type="ECO:0000256" key="1">
    <source>
        <dbReference type="SAM" id="MobiDB-lite"/>
    </source>
</evidence>
<gene>
    <name evidence="2" type="ORF">GN958_ATG23740</name>
</gene>
<evidence type="ECO:0000313" key="3">
    <source>
        <dbReference type="Proteomes" id="UP000704712"/>
    </source>
</evidence>
<feature type="region of interest" description="Disordered" evidence="1">
    <location>
        <begin position="1"/>
        <end position="20"/>
    </location>
</feature>
<dbReference type="Proteomes" id="UP000704712">
    <property type="component" value="Unassembled WGS sequence"/>
</dbReference>
<accession>A0A8S9THC6</accession>
<dbReference type="AlphaFoldDB" id="A0A8S9THC6"/>
<feature type="compositionally biased region" description="Basic and acidic residues" evidence="1">
    <location>
        <begin position="43"/>
        <end position="58"/>
    </location>
</feature>
<sequence>MQSFAGGVFVRPETSVPPAAGYTFDEIREVLDERAAAQLQEELETKRPAPENARRVEDQSTSNQQHSPPPSPTGSRGGLVAMVLTNQEEDRLHDVATDETEWLLDSGSQVNLCGDLSCFSYIQHGSSGELSMALGQTETLNASGSLAALTKFTILLTLMST</sequence>
<feature type="region of interest" description="Disordered" evidence="1">
    <location>
        <begin position="36"/>
        <end position="78"/>
    </location>
</feature>
<dbReference type="EMBL" id="JAACNO010003335">
    <property type="protein sequence ID" value="KAF4127093.1"/>
    <property type="molecule type" value="Genomic_DNA"/>
</dbReference>
<protein>
    <submittedName>
        <fullName evidence="2">Uncharacterized protein</fullName>
    </submittedName>
</protein>
<evidence type="ECO:0000313" key="2">
    <source>
        <dbReference type="EMBL" id="KAF4127093.1"/>
    </source>
</evidence>
<reference evidence="2" key="1">
    <citation type="submission" date="2020-03" db="EMBL/GenBank/DDBJ databases">
        <title>Hybrid Assembly of Korean Phytophthora infestans isolates.</title>
        <authorList>
            <person name="Prokchorchik M."/>
            <person name="Lee Y."/>
            <person name="Seo J."/>
            <person name="Cho J.-H."/>
            <person name="Park Y.-E."/>
            <person name="Jang D.-C."/>
            <person name="Im J.-S."/>
            <person name="Choi J.-G."/>
            <person name="Park H.-J."/>
            <person name="Lee G.-B."/>
            <person name="Lee Y.-G."/>
            <person name="Hong S.-Y."/>
            <person name="Cho K."/>
            <person name="Sohn K.H."/>
        </authorList>
    </citation>
    <scope>NUCLEOTIDE SEQUENCE</scope>
    <source>
        <strain evidence="2">KR_2_A2</strain>
    </source>
</reference>
<name>A0A8S9THC6_PHYIN</name>
<proteinExistence type="predicted"/>
<organism evidence="2 3">
    <name type="scientific">Phytophthora infestans</name>
    <name type="common">Potato late blight agent</name>
    <name type="synonym">Botrytis infestans</name>
    <dbReference type="NCBI Taxonomy" id="4787"/>
    <lineage>
        <taxon>Eukaryota</taxon>
        <taxon>Sar</taxon>
        <taxon>Stramenopiles</taxon>
        <taxon>Oomycota</taxon>
        <taxon>Peronosporomycetes</taxon>
        <taxon>Peronosporales</taxon>
        <taxon>Peronosporaceae</taxon>
        <taxon>Phytophthora</taxon>
    </lineage>
</organism>